<sequence length="605" mass="62846">MRSGTLFIALAAMLTIQAPAQLQAQDAPLPMDQAFRLTVERSAGGDAVLHWQMAEGYYLYREYLEAKSQAGEALEVRSGPGKIKDDPGFGTMEVYYGTATASIASPPQKIEVTYQGCQDGGLCYPPTAKRIDLASLAVTDAGRPALPEAAAFEAEGEPGFTLSGDHAETAVDRLMQDGGLALLLAGFLGFGLLLAFTPCVFPMYPIVAAMLAREGGQLTARRGLVMSTSYVSGLAFAFALLGGLAAWFGQNLQMALQSVYVTAGIAALFVLLALPGFGLFSLQLPQGLVSRLTPSGKAGGTIAGAGALGFSSALFIGPCVTAPLAGALLYIARTGDALLGAMALFALGLGKGIPLIIMSAAGGRILPKAGAWMESVRQIFGFLFLATALWLVMPLLPDWGNLLASAALALTFGLFTLQAANGSSHNGMKLLGRSTGLASLFWAALLFTGLGLGASDPLEPLAPLATKTASTQAAQISKSSFTAVTSREDLTARIAAADGSSPALVYVTADWCVTCRTIERSILKDPQVASALTGITLTTLDVTAADAGKQALMQELKVIGPPTLIFLDRARREPDGTRLIGNFPAQDLADAAIKAKQASLFNLAK</sequence>
<feature type="transmembrane region" description="Helical" evidence="8">
    <location>
        <begin position="179"/>
        <end position="212"/>
    </location>
</feature>
<comment type="subcellular location">
    <subcellularLocation>
        <location evidence="1">Cell membrane</location>
        <topology evidence="1">Multi-pass membrane protein</topology>
    </subcellularLocation>
</comment>
<dbReference type="RefSeq" id="WP_040679120.1">
    <property type="nucleotide sequence ID" value="NZ_UGSK01000001.1"/>
</dbReference>
<dbReference type="PROSITE" id="PS00194">
    <property type="entry name" value="THIOREDOXIN_1"/>
    <property type="match status" value="1"/>
</dbReference>
<evidence type="ECO:0000256" key="9">
    <source>
        <dbReference type="SAM" id="SignalP"/>
    </source>
</evidence>
<evidence type="ECO:0000256" key="6">
    <source>
        <dbReference type="ARBA" id="ARBA00023136"/>
    </source>
</evidence>
<evidence type="ECO:0000256" key="5">
    <source>
        <dbReference type="ARBA" id="ARBA00022989"/>
    </source>
</evidence>
<gene>
    <name evidence="11" type="primary">dsbD_1</name>
    <name evidence="11" type="ORF">NCTC13350_01569</name>
</gene>
<feature type="transmembrane region" description="Helical" evidence="8">
    <location>
        <begin position="224"/>
        <end position="248"/>
    </location>
</feature>
<dbReference type="Pfam" id="PF11412">
    <property type="entry name" value="DsbD_N"/>
    <property type="match status" value="1"/>
</dbReference>
<dbReference type="PROSITE" id="PS51352">
    <property type="entry name" value="THIOREDOXIN_2"/>
    <property type="match status" value="1"/>
</dbReference>
<feature type="transmembrane region" description="Helical" evidence="8">
    <location>
        <begin position="402"/>
        <end position="422"/>
    </location>
</feature>
<dbReference type="GO" id="GO:0005886">
    <property type="term" value="C:plasma membrane"/>
    <property type="evidence" value="ECO:0007669"/>
    <property type="project" value="UniProtKB-SubCell"/>
</dbReference>
<organism evidence="11 12">
    <name type="scientific">Pannonibacter phragmitetus</name>
    <dbReference type="NCBI Taxonomy" id="121719"/>
    <lineage>
        <taxon>Bacteria</taxon>
        <taxon>Pseudomonadati</taxon>
        <taxon>Pseudomonadota</taxon>
        <taxon>Alphaproteobacteria</taxon>
        <taxon>Hyphomicrobiales</taxon>
        <taxon>Stappiaceae</taxon>
        <taxon>Pannonibacter</taxon>
    </lineage>
</organism>
<keyword evidence="11" id="KW-0560">Oxidoreductase</keyword>
<dbReference type="InterPro" id="IPR028250">
    <property type="entry name" value="DsbDN"/>
</dbReference>
<evidence type="ECO:0000256" key="8">
    <source>
        <dbReference type="SAM" id="Phobius"/>
    </source>
</evidence>
<feature type="chain" id="PRO_5016665259" evidence="9">
    <location>
        <begin position="25"/>
        <end position="605"/>
    </location>
</feature>
<dbReference type="SUPFAM" id="SSF74863">
    <property type="entry name" value="Thiol:disulfide interchange protein DsbD, N-terminal domain (DsbD-alpha)"/>
    <property type="match status" value="1"/>
</dbReference>
<keyword evidence="9" id="KW-0732">Signal</keyword>
<reference evidence="11 12" key="1">
    <citation type="submission" date="2018-06" db="EMBL/GenBank/DDBJ databases">
        <authorList>
            <consortium name="Pathogen Informatics"/>
            <person name="Doyle S."/>
        </authorList>
    </citation>
    <scope>NUCLEOTIDE SEQUENCE [LARGE SCALE GENOMIC DNA]</scope>
    <source>
        <strain evidence="11 12">NCTC13350</strain>
    </source>
</reference>
<dbReference type="AlphaFoldDB" id="A0A378ZTS7"/>
<dbReference type="Gene3D" id="3.40.30.10">
    <property type="entry name" value="Glutaredoxin"/>
    <property type="match status" value="1"/>
</dbReference>
<keyword evidence="5 8" id="KW-1133">Transmembrane helix</keyword>
<dbReference type="Pfam" id="PF02683">
    <property type="entry name" value="DsbD_TM"/>
    <property type="match status" value="1"/>
</dbReference>
<keyword evidence="3 8" id="KW-0812">Transmembrane</keyword>
<evidence type="ECO:0000256" key="2">
    <source>
        <dbReference type="ARBA" id="ARBA00022475"/>
    </source>
</evidence>
<dbReference type="InterPro" id="IPR036929">
    <property type="entry name" value="DsbDN_sf"/>
</dbReference>
<keyword evidence="4" id="KW-0201">Cytochrome c-type biogenesis</keyword>
<evidence type="ECO:0000259" key="10">
    <source>
        <dbReference type="PROSITE" id="PS51352"/>
    </source>
</evidence>
<dbReference type="Pfam" id="PF13899">
    <property type="entry name" value="Thioredoxin_7"/>
    <property type="match status" value="1"/>
</dbReference>
<evidence type="ECO:0000256" key="1">
    <source>
        <dbReference type="ARBA" id="ARBA00004651"/>
    </source>
</evidence>
<dbReference type="GO" id="GO:0047134">
    <property type="term" value="F:protein-disulfide reductase [NAD(P)H] activity"/>
    <property type="evidence" value="ECO:0007669"/>
    <property type="project" value="UniProtKB-EC"/>
</dbReference>
<feature type="domain" description="Thioredoxin" evidence="10">
    <location>
        <begin position="455"/>
        <end position="598"/>
    </location>
</feature>
<dbReference type="Proteomes" id="UP000255000">
    <property type="component" value="Unassembled WGS sequence"/>
</dbReference>
<dbReference type="InterPro" id="IPR013766">
    <property type="entry name" value="Thioredoxin_domain"/>
</dbReference>
<protein>
    <submittedName>
        <fullName evidence="11">Thiol:disulfide interchange protein DsbD</fullName>
        <ecNumber evidence="11">1.8.1.8</ecNumber>
    </submittedName>
</protein>
<dbReference type="PANTHER" id="PTHR32234">
    <property type="entry name" value="THIOL:DISULFIDE INTERCHANGE PROTEIN DSBD"/>
    <property type="match status" value="1"/>
</dbReference>
<feature type="signal peptide" evidence="9">
    <location>
        <begin position="1"/>
        <end position="24"/>
    </location>
</feature>
<feature type="transmembrane region" description="Helical" evidence="8">
    <location>
        <begin position="434"/>
        <end position="454"/>
    </location>
</feature>
<dbReference type="NCBIfam" id="NF001419">
    <property type="entry name" value="PRK00293.1"/>
    <property type="match status" value="1"/>
</dbReference>
<evidence type="ECO:0000256" key="3">
    <source>
        <dbReference type="ARBA" id="ARBA00022692"/>
    </source>
</evidence>
<feature type="transmembrane region" description="Helical" evidence="8">
    <location>
        <begin position="337"/>
        <end position="358"/>
    </location>
</feature>
<dbReference type="GO" id="GO:0045454">
    <property type="term" value="P:cell redox homeostasis"/>
    <property type="evidence" value="ECO:0007669"/>
    <property type="project" value="TreeGrafter"/>
</dbReference>
<evidence type="ECO:0000313" key="12">
    <source>
        <dbReference type="Proteomes" id="UP000255000"/>
    </source>
</evidence>
<dbReference type="Gene3D" id="2.60.40.1250">
    <property type="entry name" value="Thiol:disulfide interchange protein DsbD, N-terminal domain"/>
    <property type="match status" value="1"/>
</dbReference>
<dbReference type="EC" id="1.8.1.8" evidence="11"/>
<dbReference type="InterPro" id="IPR036249">
    <property type="entry name" value="Thioredoxin-like_sf"/>
</dbReference>
<keyword evidence="7" id="KW-0676">Redox-active center</keyword>
<keyword evidence="2" id="KW-1003">Cell membrane</keyword>
<keyword evidence="6 8" id="KW-0472">Membrane</keyword>
<evidence type="ECO:0000313" key="11">
    <source>
        <dbReference type="EMBL" id="SUB00646.1"/>
    </source>
</evidence>
<accession>A0A378ZTS7</accession>
<feature type="transmembrane region" description="Helical" evidence="8">
    <location>
        <begin position="302"/>
        <end position="331"/>
    </location>
</feature>
<proteinExistence type="predicted"/>
<evidence type="ECO:0000256" key="4">
    <source>
        <dbReference type="ARBA" id="ARBA00022748"/>
    </source>
</evidence>
<feature type="transmembrane region" description="Helical" evidence="8">
    <location>
        <begin position="260"/>
        <end position="282"/>
    </location>
</feature>
<dbReference type="InterPro" id="IPR017937">
    <property type="entry name" value="Thioredoxin_CS"/>
</dbReference>
<dbReference type="GO" id="GO:0017004">
    <property type="term" value="P:cytochrome complex assembly"/>
    <property type="evidence" value="ECO:0007669"/>
    <property type="project" value="UniProtKB-KW"/>
</dbReference>
<evidence type="ECO:0000256" key="7">
    <source>
        <dbReference type="ARBA" id="ARBA00023284"/>
    </source>
</evidence>
<dbReference type="InterPro" id="IPR003834">
    <property type="entry name" value="Cyt_c_assmbl_TM_dom"/>
</dbReference>
<dbReference type="SUPFAM" id="SSF52833">
    <property type="entry name" value="Thioredoxin-like"/>
    <property type="match status" value="1"/>
</dbReference>
<dbReference type="EMBL" id="UGSK01000001">
    <property type="protein sequence ID" value="SUB00646.1"/>
    <property type="molecule type" value="Genomic_DNA"/>
</dbReference>
<dbReference type="PANTHER" id="PTHR32234:SF0">
    <property type="entry name" value="THIOL:DISULFIDE INTERCHANGE PROTEIN DSBD"/>
    <property type="match status" value="1"/>
</dbReference>
<name>A0A378ZTS7_9HYPH</name>
<feature type="transmembrane region" description="Helical" evidence="8">
    <location>
        <begin position="379"/>
        <end position="396"/>
    </location>
</feature>